<dbReference type="AlphaFoldDB" id="A0A2P5EJL9"/>
<name>A0A2P5EJL9_TREOI</name>
<evidence type="ECO:0000313" key="1">
    <source>
        <dbReference type="EMBL" id="PON85747.1"/>
    </source>
</evidence>
<dbReference type="InParanoid" id="A0A2P5EJL9"/>
<keyword evidence="2" id="KW-1185">Reference proteome</keyword>
<evidence type="ECO:0000313" key="2">
    <source>
        <dbReference type="Proteomes" id="UP000237000"/>
    </source>
</evidence>
<sequence>MFITRLMSLYLYVTNYSNMEKSSSLLIVKFYILIDTFIQLQITIADFAVVTSLSCNIVIFKLRTSCPLFVHVFPTYTECNRSCVSEALVALHYVDMSILLRPTVDTRIELAYALAQ</sequence>
<proteinExistence type="predicted"/>
<accession>A0A2P5EJL9</accession>
<reference evidence="2" key="1">
    <citation type="submission" date="2016-06" db="EMBL/GenBank/DDBJ databases">
        <title>Parallel loss of symbiosis genes in relatives of nitrogen-fixing non-legume Parasponia.</title>
        <authorList>
            <person name="Van Velzen R."/>
            <person name="Holmer R."/>
            <person name="Bu F."/>
            <person name="Rutten L."/>
            <person name="Van Zeijl A."/>
            <person name="Liu W."/>
            <person name="Santuari L."/>
            <person name="Cao Q."/>
            <person name="Sharma T."/>
            <person name="Shen D."/>
            <person name="Roswanjaya Y."/>
            <person name="Wardhani T."/>
            <person name="Kalhor M.S."/>
            <person name="Jansen J."/>
            <person name="Van den Hoogen J."/>
            <person name="Gungor B."/>
            <person name="Hartog M."/>
            <person name="Hontelez J."/>
            <person name="Verver J."/>
            <person name="Yang W.-C."/>
            <person name="Schijlen E."/>
            <person name="Repin R."/>
            <person name="Schilthuizen M."/>
            <person name="Schranz E."/>
            <person name="Heidstra R."/>
            <person name="Miyata K."/>
            <person name="Fedorova E."/>
            <person name="Kohlen W."/>
            <person name="Bisseling T."/>
            <person name="Smit S."/>
            <person name="Geurts R."/>
        </authorList>
    </citation>
    <scope>NUCLEOTIDE SEQUENCE [LARGE SCALE GENOMIC DNA]</scope>
    <source>
        <strain evidence="2">cv. RG33-2</strain>
    </source>
</reference>
<dbReference type="OrthoDB" id="10300794at2759"/>
<comment type="caution">
    <text evidence="1">The sequence shown here is derived from an EMBL/GenBank/DDBJ whole genome shotgun (WGS) entry which is preliminary data.</text>
</comment>
<dbReference type="Proteomes" id="UP000237000">
    <property type="component" value="Unassembled WGS sequence"/>
</dbReference>
<organism evidence="1 2">
    <name type="scientific">Trema orientale</name>
    <name type="common">Charcoal tree</name>
    <name type="synonym">Celtis orientalis</name>
    <dbReference type="NCBI Taxonomy" id="63057"/>
    <lineage>
        <taxon>Eukaryota</taxon>
        <taxon>Viridiplantae</taxon>
        <taxon>Streptophyta</taxon>
        <taxon>Embryophyta</taxon>
        <taxon>Tracheophyta</taxon>
        <taxon>Spermatophyta</taxon>
        <taxon>Magnoliopsida</taxon>
        <taxon>eudicotyledons</taxon>
        <taxon>Gunneridae</taxon>
        <taxon>Pentapetalae</taxon>
        <taxon>rosids</taxon>
        <taxon>fabids</taxon>
        <taxon>Rosales</taxon>
        <taxon>Cannabaceae</taxon>
        <taxon>Trema</taxon>
    </lineage>
</organism>
<gene>
    <name evidence="1" type="ORF">TorRG33x02_184770</name>
</gene>
<protein>
    <submittedName>
        <fullName evidence="1">Uncharacterized protein</fullName>
    </submittedName>
</protein>
<dbReference type="EMBL" id="JXTC01000143">
    <property type="protein sequence ID" value="PON85747.1"/>
    <property type="molecule type" value="Genomic_DNA"/>
</dbReference>